<evidence type="ECO:0000313" key="4">
    <source>
        <dbReference type="Proteomes" id="UP001589608"/>
    </source>
</evidence>
<feature type="domain" description="Broad-specificity ulvan lyase N-terminal" evidence="2">
    <location>
        <begin position="86"/>
        <end position="203"/>
    </location>
</feature>
<keyword evidence="4" id="KW-1185">Reference proteome</keyword>
<dbReference type="InterPro" id="IPR008929">
    <property type="entry name" value="Chondroitin_lyas"/>
</dbReference>
<dbReference type="Proteomes" id="UP001589608">
    <property type="component" value="Unassembled WGS sequence"/>
</dbReference>
<name>A0ABV5MIG3_9ACTN</name>
<organism evidence="3 4">
    <name type="scientific">Dactylosporangium vinaceum</name>
    <dbReference type="NCBI Taxonomy" id="53362"/>
    <lineage>
        <taxon>Bacteria</taxon>
        <taxon>Bacillati</taxon>
        <taxon>Actinomycetota</taxon>
        <taxon>Actinomycetes</taxon>
        <taxon>Micromonosporales</taxon>
        <taxon>Micromonosporaceae</taxon>
        <taxon>Dactylosporangium</taxon>
    </lineage>
</organism>
<evidence type="ECO:0000259" key="2">
    <source>
        <dbReference type="Pfam" id="PF25840"/>
    </source>
</evidence>
<accession>A0ABV5MIG3</accession>
<reference evidence="3 4" key="1">
    <citation type="submission" date="2024-09" db="EMBL/GenBank/DDBJ databases">
        <authorList>
            <person name="Sun Q."/>
            <person name="Mori K."/>
        </authorList>
    </citation>
    <scope>NUCLEOTIDE SEQUENCE [LARGE SCALE GENOMIC DNA]</scope>
    <source>
        <strain evidence="3 4">JCM 3307</strain>
    </source>
</reference>
<comment type="caution">
    <text evidence="3">The sequence shown here is derived from an EMBL/GenBank/DDBJ whole genome shotgun (WGS) entry which is preliminary data.</text>
</comment>
<keyword evidence="1" id="KW-0732">Signal</keyword>
<feature type="signal peptide" evidence="1">
    <location>
        <begin position="1"/>
        <end position="20"/>
    </location>
</feature>
<dbReference type="InterPro" id="IPR058907">
    <property type="entry name" value="P29_N"/>
</dbReference>
<sequence length="382" mass="41226">MIAVLISATLSMSVSGQATAAPQSPARPGTAPDVRVPLPGPGTTIVTLVSDMVAAMQRTAPKDAAAGVWKLPVACWRCDAGPAWALASTAALTGNTAQRDQAVAIFDHSIATYQKPNGSFVGPNGSADVDTMFFAVELGSSAIALRPYLDPARYDSWTAAIRKAGEFLVANGNLKWYTNGNINIGNAYVMALAYRLTSDERFRGYYETALAFAVNPPQSRWAGYGLRYTKQPARADGSDGQAYFAEAGAGGLGFDPEYTVLQLDLLTKIYLANRDNRVLTYMNLLFNQLMTRVDRTTWMLNASKGTRHTEARRFVYFDTAALHTLALLGGRTDISPYLATQLAAIDREFRSDVPGLGDRAKYALGMITSSILASLPENARLR</sequence>
<dbReference type="RefSeq" id="WP_223101269.1">
    <property type="nucleotide sequence ID" value="NZ_CP061913.1"/>
</dbReference>
<dbReference type="EMBL" id="JBHMCA010000058">
    <property type="protein sequence ID" value="MFB9448658.1"/>
    <property type="molecule type" value="Genomic_DNA"/>
</dbReference>
<gene>
    <name evidence="3" type="ORF">ACFFTR_36700</name>
</gene>
<proteinExistence type="predicted"/>
<dbReference type="SUPFAM" id="SSF48230">
    <property type="entry name" value="Chondroitin AC/alginate lyase"/>
    <property type="match status" value="1"/>
</dbReference>
<dbReference type="Pfam" id="PF25840">
    <property type="entry name" value="Ulvan_lyase_N"/>
    <property type="match status" value="1"/>
</dbReference>
<evidence type="ECO:0000256" key="1">
    <source>
        <dbReference type="SAM" id="SignalP"/>
    </source>
</evidence>
<evidence type="ECO:0000313" key="3">
    <source>
        <dbReference type="EMBL" id="MFB9448658.1"/>
    </source>
</evidence>
<feature type="chain" id="PRO_5045218572" description="Broad-specificity ulvan lyase N-terminal domain-containing protein" evidence="1">
    <location>
        <begin position="21"/>
        <end position="382"/>
    </location>
</feature>
<protein>
    <recommendedName>
        <fullName evidence="2">Broad-specificity ulvan lyase N-terminal domain-containing protein</fullName>
    </recommendedName>
</protein>